<keyword evidence="5" id="KW-0662">Pyridine nucleotide biosynthesis</keyword>
<dbReference type="GO" id="GO:0008987">
    <property type="term" value="F:quinolinate synthetase A activity"/>
    <property type="evidence" value="ECO:0007669"/>
    <property type="project" value="UniProtKB-UniRule"/>
</dbReference>
<dbReference type="Gene3D" id="3.40.50.10800">
    <property type="entry name" value="NadA-like"/>
    <property type="match status" value="3"/>
</dbReference>
<dbReference type="EC" id="2.5.1.72" evidence="3 10"/>
<evidence type="ECO:0000313" key="12">
    <source>
        <dbReference type="Proteomes" id="UP000234857"/>
    </source>
</evidence>
<evidence type="ECO:0000256" key="7">
    <source>
        <dbReference type="ARBA" id="ARBA00022723"/>
    </source>
</evidence>
<dbReference type="Pfam" id="PF02445">
    <property type="entry name" value="NadA"/>
    <property type="match status" value="1"/>
</dbReference>
<evidence type="ECO:0000256" key="10">
    <source>
        <dbReference type="NCBIfam" id="TIGR00550"/>
    </source>
</evidence>
<dbReference type="GO" id="GO:0051539">
    <property type="term" value="F:4 iron, 4 sulfur cluster binding"/>
    <property type="evidence" value="ECO:0007669"/>
    <property type="project" value="UniProtKB-KW"/>
</dbReference>
<dbReference type="AlphaFoldDB" id="A0A2N5ZJ90"/>
<dbReference type="PANTHER" id="PTHR30573">
    <property type="entry name" value="QUINOLINATE SYNTHETASE A"/>
    <property type="match status" value="1"/>
</dbReference>
<dbReference type="InterPro" id="IPR036094">
    <property type="entry name" value="NadA_sf"/>
</dbReference>
<gene>
    <name evidence="11" type="ORF">C0601_04025</name>
</gene>
<keyword evidence="4" id="KW-0004">4Fe-4S</keyword>
<keyword evidence="6" id="KW-0808">Transferase</keyword>
<evidence type="ECO:0000256" key="5">
    <source>
        <dbReference type="ARBA" id="ARBA00022642"/>
    </source>
</evidence>
<sequence>MNFKEEILRLKKEKNAVILCHNYINRDVQEVADYLGDSYGLSVKAKETEADIIVFAGVRFMAETAKILNPSKKVILSNIEAGCPMADMVNAQDIINEKKKTDDDLYVATYVNSSAEVKAESDVCLTSGNALKVIKNIPSSVKNILFVPDKNLGRYVEKISGRSLILWDGYCCVHQDLKPEQIDKIRAKDSNALIIVHPECRLDVIEKADMALSTAGMAKFVRENQDKNIYLGTEPGIVARMIAEGYDVRPVDENMICKNMKKTTLQDIYYDLLEERNQIVLPAELMNKARNSLEKMIEFTELDKQI</sequence>
<organism evidence="11 12">
    <name type="scientific">Muiribacterium halophilum</name>
    <dbReference type="NCBI Taxonomy" id="2053465"/>
    <lineage>
        <taxon>Bacteria</taxon>
        <taxon>Candidatus Muiribacteriota</taxon>
        <taxon>Candidatus Muiribacteriia</taxon>
        <taxon>Candidatus Muiribacteriales</taxon>
        <taxon>Candidatus Muiribacteriaceae</taxon>
        <taxon>Candidatus Muiribacterium</taxon>
    </lineage>
</organism>
<dbReference type="EMBL" id="PKTG01000053">
    <property type="protein sequence ID" value="PLX18749.1"/>
    <property type="molecule type" value="Genomic_DNA"/>
</dbReference>
<comment type="pathway">
    <text evidence="2">Cofactor biosynthesis; NAD(+) biosynthesis; quinolinate from iminoaspartate: step 1/1.</text>
</comment>
<dbReference type="GO" id="GO:0034628">
    <property type="term" value="P:'de novo' NAD+ biosynthetic process from L-aspartate"/>
    <property type="evidence" value="ECO:0007669"/>
    <property type="project" value="TreeGrafter"/>
</dbReference>
<dbReference type="Proteomes" id="UP000234857">
    <property type="component" value="Unassembled WGS sequence"/>
</dbReference>
<reference evidence="11 12" key="1">
    <citation type="submission" date="2017-11" db="EMBL/GenBank/DDBJ databases">
        <title>Genome-resolved metagenomics identifies genetic mobility, metabolic interactions, and unexpected diversity in perchlorate-reducing communities.</title>
        <authorList>
            <person name="Barnum T.P."/>
            <person name="Figueroa I.A."/>
            <person name="Carlstrom C.I."/>
            <person name="Lucas L.N."/>
            <person name="Engelbrektson A.L."/>
            <person name="Coates J.D."/>
        </authorList>
    </citation>
    <scope>NUCLEOTIDE SEQUENCE [LARGE SCALE GENOMIC DNA]</scope>
    <source>
        <strain evidence="11">BM706</strain>
    </source>
</reference>
<dbReference type="UniPathway" id="UPA00253">
    <property type="reaction ID" value="UER00327"/>
</dbReference>
<proteinExistence type="predicted"/>
<dbReference type="PANTHER" id="PTHR30573:SF0">
    <property type="entry name" value="QUINOLINATE SYNTHASE, CHLOROPLASTIC"/>
    <property type="match status" value="1"/>
</dbReference>
<comment type="caution">
    <text evidence="11">The sequence shown here is derived from an EMBL/GenBank/DDBJ whole genome shotgun (WGS) entry which is preliminary data.</text>
</comment>
<evidence type="ECO:0000256" key="4">
    <source>
        <dbReference type="ARBA" id="ARBA00022485"/>
    </source>
</evidence>
<dbReference type="InterPro" id="IPR003473">
    <property type="entry name" value="NadA"/>
</dbReference>
<evidence type="ECO:0000256" key="2">
    <source>
        <dbReference type="ARBA" id="ARBA00005065"/>
    </source>
</evidence>
<evidence type="ECO:0000313" key="11">
    <source>
        <dbReference type="EMBL" id="PLX18749.1"/>
    </source>
</evidence>
<evidence type="ECO:0000256" key="6">
    <source>
        <dbReference type="ARBA" id="ARBA00022679"/>
    </source>
</evidence>
<name>A0A2N5ZJ90_MUIH1</name>
<comment type="cofactor">
    <cofactor evidence="1">
        <name>[4Fe-4S] cluster</name>
        <dbReference type="ChEBI" id="CHEBI:49883"/>
    </cofactor>
</comment>
<evidence type="ECO:0000256" key="8">
    <source>
        <dbReference type="ARBA" id="ARBA00023004"/>
    </source>
</evidence>
<protein>
    <recommendedName>
        <fullName evidence="3 10">Quinolinate synthase</fullName>
        <ecNumber evidence="3 10">2.5.1.72</ecNumber>
    </recommendedName>
</protein>
<keyword evidence="7" id="KW-0479">Metal-binding</keyword>
<dbReference type="GO" id="GO:0046872">
    <property type="term" value="F:metal ion binding"/>
    <property type="evidence" value="ECO:0007669"/>
    <property type="project" value="UniProtKB-KW"/>
</dbReference>
<evidence type="ECO:0000256" key="9">
    <source>
        <dbReference type="ARBA" id="ARBA00023014"/>
    </source>
</evidence>
<keyword evidence="9" id="KW-0411">Iron-sulfur</keyword>
<keyword evidence="8" id="KW-0408">Iron</keyword>
<evidence type="ECO:0000256" key="1">
    <source>
        <dbReference type="ARBA" id="ARBA00001966"/>
    </source>
</evidence>
<evidence type="ECO:0000256" key="3">
    <source>
        <dbReference type="ARBA" id="ARBA00012669"/>
    </source>
</evidence>
<dbReference type="NCBIfam" id="NF006878">
    <property type="entry name" value="PRK09375.1-2"/>
    <property type="match status" value="1"/>
</dbReference>
<accession>A0A2N5ZJ90</accession>
<dbReference type="NCBIfam" id="TIGR00550">
    <property type="entry name" value="nadA"/>
    <property type="match status" value="1"/>
</dbReference>
<dbReference type="SUPFAM" id="SSF142754">
    <property type="entry name" value="NadA-like"/>
    <property type="match status" value="1"/>
</dbReference>